<dbReference type="InterPro" id="IPR013968">
    <property type="entry name" value="PKS_KR"/>
</dbReference>
<dbReference type="InterPro" id="IPR056501">
    <property type="entry name" value="NAD-bd_HRPKS_sdrA"/>
</dbReference>
<proteinExistence type="predicted"/>
<sequence>MAGVNRLLHETAPRPQPEALHMMKQVNGVNAVNGHCKSTASRVNGHHGSTEHVSHEQAPAPSPIAIVGIGLKLPGNVTTTDGFWDLLVNKRSTSERTPDNRYSAQGFSSEFGLQGTLPHAFGHFVDCDLEQWDASFFSMSRAEVEKLDPQQRLLLQVIWECMDSGGQRSWRGRNIGCYVGVFGEDWLDLYAKDAQHLGVSRILGTNDFALANRASYEYDLKGPSMTIRTACSSSLTALHEACKAIHDGDCEGAIVAGTSLFLSPTMPVALQEQGVLSATGTCKSFDAAADGYARGEAINAVFIKKLDDAMRDGDPIRAVIRATATNFDGKTVGITNPDQDSHVRLMRRAYEVAGIKNPSDTAFVECHGTGTQVGDPTETEAVGRVFGHEGVYIGSVKPNIGHGEGASGLNSLIKSVLALEHETIPPNINFANPNPKIKWDQYKLRVPTEPTAWPEDRLARVSINCFGVGGANAHAIVESAKLYTHQPSSVMTEANGLELLLFSAHQAASVEERAHKTFEYTTRHQSRLADVAYTLGARRETLGHRAFAVIDGDAPRQLSPVVKSKAKPNVAFIFTGQGAQWAGMGADLMRYDSFARDIDDLDAGLQKLAYPPPWTIREELLRPQGESRLQQPEFSQPICTALQIALVNLLRSWGVRPSAVAGHSSGEMAAAYTAGVLTQYAAMAAAYYRGQMTQKYARVGAMAAVGLSRAEATGYLRAGVVVACDNSPSSVTLSGDVDAVDEALASIKSERPDCFVRKLRVERAYHSHHMSDIGQAYEKLLQGVVVAEGKPSIPFFSSVTAKQVKRAGVLGPAYWRDNLESPVLFTSAISLMLHAAPRETVYVEIGPHSALAGPLRDIFKSVSIQTGRSYLASLVRKEGATQAMLSCLGRLFQHGVAVDVAATTTGRTVLTDLPNYAWRKEQTYWSESRVIRQWRQRRFPPHELLGSRLLESDELEPSWRNMLRLDNVPWARHHKINQDVVLPAAAYIAMAVEAVRQLQGADHMDASLKDVDLTNALLLHESQAHELVTHLRPSWVRHCTGQVKPGRDVSAVTQNVAPQPRAVSTKGWYRTLAKIGLNYGPEFQGLTDMSAFPGRHTASASIANPDHAAGPYYPLHPRVIDLALQAFALAAAEGLGRQWHNLCVPTYLGELYVGNATQDMRLGVSAEASETGILRGSATIVNKNGQVALNLCQGELSPIQDADPQDSDMDHAAHLVWKADVDFVPPMNLIKPVRGDRDQLLMLEALAFMCSMQTLRRVEHLETSLHLQHLRSWLHDQRQQAMEGQLELVRDCDVLASLDDSTLADGIDAAMDQLRNSPLAEVAKLMKDLTASSEAIFRGEKEASEIQQKDACFKSIYELTNTRYDYKAYLELLGHANPTMKILEIGARTPGVTPCILDGLINSDGNRTYARYFYTSSSDEDFEVAKLQLKHHQNVDYKVLDINKDPFEQGFEASSFDLIIASNAISSACDVQQALKNTRKLLKDRGRLLVQELNPEFKMLNFVMGFYADWSKSSENDLPRQPFIQTSRWETELYDAGFSGNDCVMLDDAYPYHMGATIISTAASAGASDFSGSVSILCHNTEGPAKELHQVLDSAGFQVSFIGLDTEAVPDGDVISLLDLEEPFFYAMSSENLKGLQSFLQRFNVNRGMLWVTGLSQTNCSDPRYAPTIGASRNIRSELSIDWATVEIDPNCFDVEVVAIVFEKFRHRIKQVELDPDWEYALVGDVIMIPRFHWVKTHQVPAASTGSQTKTLEAARIGQLQTLQWVDKDDFGGDQLGDEQVVLEPRAVGLNFKDILVAMGIVEGYRPGLGIECAGIVRQVGSKVCNVVPGDRVMQTGHGCFSTTLVVDSSSLVKIPDSLSFEDAATVPCVYGTAIHALINLGGLRQGQTVLVHSACGGVGIAALNICRMVGAEVFATVGNSEKVQYLMDEFGLDRDHIFNSRDASFYHDLMAMTNGRGADLVLNSLSGELLHTSWKCVARFGKMLEIGKRDFIGRGQLDMNVFESNRSFHGIDMSQVAAERPQEFQRVLGQFVDFYKDGRLKPISPLTTFNSGEVIEAFRFMQKGQHIGKIVVRMPEDLDQDEVVLKTPRASFRADASYLLVGGFGGLGRAVATWMVQNGACHLAFLSRSAGDSDKDQQFMRELKAQGCTVQAIKGSVTDAHQVSDAMKRIHMPVAGVFLMTMVLRDRGLLQLTHDDWFSAADPKIKGALNLHEALTEVDLDFFILFSSISYVVGQIGQANYSAANSYLAAFTQMRHSMGLPAAVLNVGVMDDVGYVVENEALLDQFRSLSYHTLRETDLLDGLAVLLGRQKPERCLMTDGFVNAAELTIGLRSTKPLSDGNNRTQWKRDVRMAMAHALQGDTSAAGQEEGEADFGQFIKNAVADPSILDVQANLQVLTQHIGQVVYGLMSRELSEVDASMTLAGLGVDSLVTIEIRNWWRRVFGVAVSVLELMAAGSIGQLGIMAAEGIKNARIAAASGGA</sequence>
<feature type="active site" description="Proton acceptor; for dehydratase activity" evidence="9">
    <location>
        <position position="974"/>
    </location>
</feature>
<dbReference type="GO" id="GO:0016491">
    <property type="term" value="F:oxidoreductase activity"/>
    <property type="evidence" value="ECO:0007669"/>
    <property type="project" value="UniProtKB-KW"/>
</dbReference>
<dbReference type="Proteomes" id="UP000226192">
    <property type="component" value="Unassembled WGS sequence"/>
</dbReference>
<dbReference type="InterPro" id="IPR020806">
    <property type="entry name" value="PKS_PP-bd"/>
</dbReference>
<keyword evidence="1" id="KW-0596">Phosphopantetheine</keyword>
<evidence type="ECO:0000256" key="5">
    <source>
        <dbReference type="ARBA" id="ARBA00022857"/>
    </source>
</evidence>
<evidence type="ECO:0000313" key="14">
    <source>
        <dbReference type="Proteomes" id="UP000226192"/>
    </source>
</evidence>
<keyword evidence="7" id="KW-0511">Multifunctional enzyme</keyword>
<feature type="region of interest" description="N-terminal hotdog fold" evidence="9">
    <location>
        <begin position="942"/>
        <end position="1050"/>
    </location>
</feature>
<dbReference type="SMART" id="SM00829">
    <property type="entry name" value="PKS_ER"/>
    <property type="match status" value="1"/>
</dbReference>
<dbReference type="GO" id="GO:0031177">
    <property type="term" value="F:phosphopantetheine binding"/>
    <property type="evidence" value="ECO:0007669"/>
    <property type="project" value="InterPro"/>
</dbReference>
<evidence type="ECO:0000256" key="3">
    <source>
        <dbReference type="ARBA" id="ARBA00022603"/>
    </source>
</evidence>
<keyword evidence="3" id="KW-0489">Methyltransferase</keyword>
<dbReference type="Pfam" id="PF16197">
    <property type="entry name" value="KAsynt_C_assoc"/>
    <property type="match status" value="1"/>
</dbReference>
<dbReference type="SMART" id="SM00826">
    <property type="entry name" value="PKS_DH"/>
    <property type="match status" value="1"/>
</dbReference>
<dbReference type="Gene3D" id="3.10.129.110">
    <property type="entry name" value="Polyketide synthase dehydratase"/>
    <property type="match status" value="1"/>
</dbReference>
<dbReference type="Pfam" id="PF00698">
    <property type="entry name" value="Acyl_transf_1"/>
    <property type="match status" value="1"/>
</dbReference>
<dbReference type="SMART" id="SM00822">
    <property type="entry name" value="PKS_KR"/>
    <property type="match status" value="1"/>
</dbReference>
<dbReference type="Pfam" id="PF08240">
    <property type="entry name" value="ADH_N"/>
    <property type="match status" value="1"/>
</dbReference>
<comment type="caution">
    <text evidence="13">The sequence shown here is derived from an EMBL/GenBank/DDBJ whole genome shotgun (WGS) entry which is preliminary data.</text>
</comment>
<dbReference type="Gene3D" id="1.10.1200.10">
    <property type="entry name" value="ACP-like"/>
    <property type="match status" value="1"/>
</dbReference>
<dbReference type="CDD" id="cd05195">
    <property type="entry name" value="enoyl_red"/>
    <property type="match status" value="1"/>
</dbReference>
<dbReference type="Pfam" id="PF00109">
    <property type="entry name" value="ketoacyl-synt"/>
    <property type="match status" value="1"/>
</dbReference>
<evidence type="ECO:0000259" key="10">
    <source>
        <dbReference type="PROSITE" id="PS50075"/>
    </source>
</evidence>
<dbReference type="Pfam" id="PF02801">
    <property type="entry name" value="Ketoacyl-synt_C"/>
    <property type="match status" value="1"/>
</dbReference>
<feature type="active site" description="Proton donor; for dehydratase activity" evidence="9">
    <location>
        <position position="1121"/>
    </location>
</feature>
<evidence type="ECO:0000313" key="13">
    <source>
        <dbReference type="EMBL" id="PHH63369.1"/>
    </source>
</evidence>
<dbReference type="InterPro" id="IPR016035">
    <property type="entry name" value="Acyl_Trfase/lysoPLipase"/>
</dbReference>
<dbReference type="InterPro" id="IPR049552">
    <property type="entry name" value="PKS_DH_N"/>
</dbReference>
<dbReference type="SMART" id="SM00827">
    <property type="entry name" value="PKS_AT"/>
    <property type="match status" value="1"/>
</dbReference>
<dbReference type="InterPro" id="IPR009081">
    <property type="entry name" value="PP-bd_ACP"/>
</dbReference>
<dbReference type="GO" id="GO:0006633">
    <property type="term" value="P:fatty acid biosynthetic process"/>
    <property type="evidence" value="ECO:0007669"/>
    <property type="project" value="TreeGrafter"/>
</dbReference>
<dbReference type="SUPFAM" id="SSF52151">
    <property type="entry name" value="FabD/lysophospholipase-like"/>
    <property type="match status" value="1"/>
</dbReference>
<evidence type="ECO:0000256" key="2">
    <source>
        <dbReference type="ARBA" id="ARBA00022553"/>
    </source>
</evidence>
<dbReference type="Gene3D" id="3.40.366.10">
    <property type="entry name" value="Malonyl-Coenzyme A Acyl Carrier Protein, domain 2"/>
    <property type="match status" value="1"/>
</dbReference>
<dbReference type="SMART" id="SM00825">
    <property type="entry name" value="PKS_KS"/>
    <property type="match status" value="1"/>
</dbReference>
<dbReference type="FunFam" id="3.40.50.720:FF:000209">
    <property type="entry name" value="Polyketide synthase Pks12"/>
    <property type="match status" value="1"/>
</dbReference>
<dbReference type="Pfam" id="PF21089">
    <property type="entry name" value="PKS_DH_N"/>
    <property type="match status" value="1"/>
</dbReference>
<dbReference type="PROSITE" id="PS52004">
    <property type="entry name" value="KS3_2"/>
    <property type="match status" value="1"/>
</dbReference>
<feature type="region of interest" description="C-terminal hotdog fold" evidence="9">
    <location>
        <begin position="1060"/>
        <end position="1205"/>
    </location>
</feature>
<dbReference type="Pfam" id="PF23114">
    <property type="entry name" value="NAD-bd_HRPKS_sdrA"/>
    <property type="match status" value="1"/>
</dbReference>
<dbReference type="Pfam" id="PF08242">
    <property type="entry name" value="Methyltransf_12"/>
    <property type="match status" value="1"/>
</dbReference>
<keyword evidence="2" id="KW-0597">Phosphoprotein</keyword>
<dbReference type="OrthoDB" id="5129394at2759"/>
<gene>
    <name evidence="13" type="ORF">CDD81_6066</name>
</gene>
<keyword evidence="14" id="KW-1185">Reference proteome</keyword>
<dbReference type="Gene3D" id="3.90.180.10">
    <property type="entry name" value="Medium-chain alcohol dehydrogenases, catalytic domain"/>
    <property type="match status" value="1"/>
</dbReference>
<dbReference type="EMBL" id="NJET01000051">
    <property type="protein sequence ID" value="PHH63369.1"/>
    <property type="molecule type" value="Genomic_DNA"/>
</dbReference>
<dbReference type="InterPro" id="IPR020841">
    <property type="entry name" value="PKS_Beta-ketoAc_synthase_dom"/>
</dbReference>
<dbReference type="GO" id="GO:0044550">
    <property type="term" value="P:secondary metabolite biosynthetic process"/>
    <property type="evidence" value="ECO:0007669"/>
    <property type="project" value="UniProtKB-ARBA"/>
</dbReference>
<accession>A0A2C5X9Q0</accession>
<dbReference type="InterPro" id="IPR036291">
    <property type="entry name" value="NAD(P)-bd_dom_sf"/>
</dbReference>
<name>A0A2C5X9Q0_9HYPO</name>
<dbReference type="CDD" id="cd02440">
    <property type="entry name" value="AdoMet_MTases"/>
    <property type="match status" value="1"/>
</dbReference>
<dbReference type="Gene3D" id="3.40.47.10">
    <property type="match status" value="1"/>
</dbReference>
<dbReference type="InterPro" id="IPR016039">
    <property type="entry name" value="Thiolase-like"/>
</dbReference>
<dbReference type="InterPro" id="IPR050091">
    <property type="entry name" value="PKS_NRPS_Biosynth_Enz"/>
</dbReference>
<dbReference type="PANTHER" id="PTHR43775:SF49">
    <property type="entry name" value="SYNTHASE, PUTATIVE (JCVI)-RELATED"/>
    <property type="match status" value="1"/>
</dbReference>
<dbReference type="InterPro" id="IPR011032">
    <property type="entry name" value="GroES-like_sf"/>
</dbReference>
<dbReference type="GO" id="GO:0008168">
    <property type="term" value="F:methyltransferase activity"/>
    <property type="evidence" value="ECO:0007669"/>
    <property type="project" value="UniProtKB-KW"/>
</dbReference>
<dbReference type="InterPro" id="IPR014043">
    <property type="entry name" value="Acyl_transferase_dom"/>
</dbReference>
<keyword evidence="6" id="KW-0560">Oxidoreductase</keyword>
<dbReference type="Pfam" id="PF14765">
    <property type="entry name" value="PS-DH"/>
    <property type="match status" value="1"/>
</dbReference>
<dbReference type="InterPro" id="IPR049551">
    <property type="entry name" value="PKS_DH_C"/>
</dbReference>
<evidence type="ECO:0000256" key="7">
    <source>
        <dbReference type="ARBA" id="ARBA00023268"/>
    </source>
</evidence>
<keyword evidence="8" id="KW-0012">Acyltransferase</keyword>
<dbReference type="CDD" id="cd00833">
    <property type="entry name" value="PKS"/>
    <property type="match status" value="1"/>
</dbReference>
<dbReference type="Gene3D" id="3.40.50.720">
    <property type="entry name" value="NAD(P)-binding Rossmann-like Domain"/>
    <property type="match status" value="1"/>
</dbReference>
<dbReference type="InterPro" id="IPR016036">
    <property type="entry name" value="Malonyl_transacylase_ACP-bd"/>
</dbReference>
<dbReference type="InterPro" id="IPR036736">
    <property type="entry name" value="ACP-like_sf"/>
</dbReference>
<dbReference type="InterPro" id="IPR020843">
    <property type="entry name" value="ER"/>
</dbReference>
<dbReference type="SUPFAM" id="SSF53335">
    <property type="entry name" value="S-adenosyl-L-methionine-dependent methyltransferases"/>
    <property type="match status" value="1"/>
</dbReference>
<dbReference type="InterPro" id="IPR014031">
    <property type="entry name" value="Ketoacyl_synth_C"/>
</dbReference>
<dbReference type="GO" id="GO:0004312">
    <property type="term" value="F:fatty acid synthase activity"/>
    <property type="evidence" value="ECO:0007669"/>
    <property type="project" value="TreeGrafter"/>
</dbReference>
<dbReference type="InterPro" id="IPR014030">
    <property type="entry name" value="Ketoacyl_synth_N"/>
</dbReference>
<dbReference type="InterPro" id="IPR013154">
    <property type="entry name" value="ADH-like_N"/>
</dbReference>
<dbReference type="Pfam" id="PF08659">
    <property type="entry name" value="KR"/>
    <property type="match status" value="1"/>
</dbReference>
<dbReference type="SUPFAM" id="SSF51735">
    <property type="entry name" value="NAD(P)-binding Rossmann-fold domains"/>
    <property type="match status" value="2"/>
</dbReference>
<feature type="domain" description="Ketosynthase family 3 (KS3)" evidence="11">
    <location>
        <begin position="61"/>
        <end position="479"/>
    </location>
</feature>
<reference evidence="13 14" key="1">
    <citation type="submission" date="2017-06" db="EMBL/GenBank/DDBJ databases">
        <title>Ant-infecting Ophiocordyceps genomes reveal a high diversity of potential behavioral manipulation genes and a possible major role for enterotoxins.</title>
        <authorList>
            <person name="De Bekker C."/>
            <person name="Evans H.C."/>
            <person name="Brachmann A."/>
            <person name="Hughes D.P."/>
        </authorList>
    </citation>
    <scope>NUCLEOTIDE SEQUENCE [LARGE SCALE GENOMIC DNA]</scope>
    <source>
        <strain evidence="13 14">Map64</strain>
    </source>
</reference>
<dbReference type="InterPro" id="IPR057326">
    <property type="entry name" value="KR_dom"/>
</dbReference>
<dbReference type="PROSITE" id="PS50075">
    <property type="entry name" value="CARRIER"/>
    <property type="match status" value="1"/>
</dbReference>
<dbReference type="GO" id="GO:1901336">
    <property type="term" value="P:lactone biosynthetic process"/>
    <property type="evidence" value="ECO:0007669"/>
    <property type="project" value="UniProtKB-ARBA"/>
</dbReference>
<dbReference type="GO" id="GO:0032259">
    <property type="term" value="P:methylation"/>
    <property type="evidence" value="ECO:0007669"/>
    <property type="project" value="UniProtKB-KW"/>
</dbReference>
<dbReference type="STRING" id="1399860.A0A2C5X9Q0"/>
<evidence type="ECO:0000256" key="1">
    <source>
        <dbReference type="ARBA" id="ARBA00022450"/>
    </source>
</evidence>
<dbReference type="Pfam" id="PF13602">
    <property type="entry name" value="ADH_zinc_N_2"/>
    <property type="match status" value="1"/>
</dbReference>
<dbReference type="SUPFAM" id="SSF55048">
    <property type="entry name" value="Probable ACP-binding domain of malonyl-CoA ACP transacylase"/>
    <property type="match status" value="1"/>
</dbReference>
<dbReference type="InterPro" id="IPR013217">
    <property type="entry name" value="Methyltransf_12"/>
</dbReference>
<keyword evidence="4" id="KW-0808">Transferase</keyword>
<protein>
    <submittedName>
        <fullName evidence="13">Uncharacterized protein</fullName>
    </submittedName>
</protein>
<dbReference type="SUPFAM" id="SSF50129">
    <property type="entry name" value="GroES-like"/>
    <property type="match status" value="1"/>
</dbReference>
<evidence type="ECO:0000259" key="12">
    <source>
        <dbReference type="PROSITE" id="PS52019"/>
    </source>
</evidence>
<evidence type="ECO:0000256" key="4">
    <source>
        <dbReference type="ARBA" id="ARBA00022679"/>
    </source>
</evidence>
<dbReference type="SUPFAM" id="SSF53901">
    <property type="entry name" value="Thiolase-like"/>
    <property type="match status" value="1"/>
</dbReference>
<feature type="domain" description="PKS/mFAS DH" evidence="12">
    <location>
        <begin position="942"/>
        <end position="1205"/>
    </location>
</feature>
<dbReference type="InterPro" id="IPR029063">
    <property type="entry name" value="SAM-dependent_MTases_sf"/>
</dbReference>
<dbReference type="InterPro" id="IPR001227">
    <property type="entry name" value="Ac_transferase_dom_sf"/>
</dbReference>
<dbReference type="InterPro" id="IPR020807">
    <property type="entry name" value="PKS_DH"/>
</dbReference>
<dbReference type="InterPro" id="IPR049900">
    <property type="entry name" value="PKS_mFAS_DH"/>
</dbReference>
<evidence type="ECO:0000256" key="6">
    <source>
        <dbReference type="ARBA" id="ARBA00023002"/>
    </source>
</evidence>
<dbReference type="SMART" id="SM00823">
    <property type="entry name" value="PKS_PP"/>
    <property type="match status" value="1"/>
</dbReference>
<keyword evidence="5" id="KW-0521">NADP</keyword>
<dbReference type="SUPFAM" id="SSF47336">
    <property type="entry name" value="ACP-like"/>
    <property type="match status" value="1"/>
</dbReference>
<feature type="domain" description="Carrier" evidence="10">
    <location>
        <begin position="2386"/>
        <end position="2470"/>
    </location>
</feature>
<organism evidence="13 14">
    <name type="scientific">Ophiocordyceps australis</name>
    <dbReference type="NCBI Taxonomy" id="1399860"/>
    <lineage>
        <taxon>Eukaryota</taxon>
        <taxon>Fungi</taxon>
        <taxon>Dikarya</taxon>
        <taxon>Ascomycota</taxon>
        <taxon>Pezizomycotina</taxon>
        <taxon>Sordariomycetes</taxon>
        <taxon>Hypocreomycetidae</taxon>
        <taxon>Hypocreales</taxon>
        <taxon>Ophiocordycipitaceae</taxon>
        <taxon>Ophiocordyceps</taxon>
    </lineage>
</organism>
<dbReference type="Pfam" id="PF00550">
    <property type="entry name" value="PP-binding"/>
    <property type="match status" value="1"/>
</dbReference>
<dbReference type="InterPro" id="IPR042104">
    <property type="entry name" value="PKS_dehydratase_sf"/>
</dbReference>
<evidence type="ECO:0000256" key="8">
    <source>
        <dbReference type="ARBA" id="ARBA00023315"/>
    </source>
</evidence>
<dbReference type="InterPro" id="IPR032821">
    <property type="entry name" value="PKS_assoc"/>
</dbReference>
<dbReference type="PROSITE" id="PS52019">
    <property type="entry name" value="PKS_MFAS_DH"/>
    <property type="match status" value="1"/>
</dbReference>
<dbReference type="Gene3D" id="3.40.50.150">
    <property type="entry name" value="Vaccinia Virus protein VP39"/>
    <property type="match status" value="1"/>
</dbReference>
<evidence type="ECO:0000259" key="11">
    <source>
        <dbReference type="PROSITE" id="PS52004"/>
    </source>
</evidence>
<dbReference type="PANTHER" id="PTHR43775">
    <property type="entry name" value="FATTY ACID SYNTHASE"/>
    <property type="match status" value="1"/>
</dbReference>
<evidence type="ECO:0000256" key="9">
    <source>
        <dbReference type="PROSITE-ProRule" id="PRU01363"/>
    </source>
</evidence>